<protein>
    <submittedName>
        <fullName evidence="1">Uncharacterized protein</fullName>
    </submittedName>
</protein>
<comment type="caution">
    <text evidence="1">The sequence shown here is derived from an EMBL/GenBank/DDBJ whole genome shotgun (WGS) entry which is preliminary data.</text>
</comment>
<organism evidence="1 2">
    <name type="scientific">Trema orientale</name>
    <name type="common">Charcoal tree</name>
    <name type="synonym">Celtis orientalis</name>
    <dbReference type="NCBI Taxonomy" id="63057"/>
    <lineage>
        <taxon>Eukaryota</taxon>
        <taxon>Viridiplantae</taxon>
        <taxon>Streptophyta</taxon>
        <taxon>Embryophyta</taxon>
        <taxon>Tracheophyta</taxon>
        <taxon>Spermatophyta</taxon>
        <taxon>Magnoliopsida</taxon>
        <taxon>eudicotyledons</taxon>
        <taxon>Gunneridae</taxon>
        <taxon>Pentapetalae</taxon>
        <taxon>rosids</taxon>
        <taxon>fabids</taxon>
        <taxon>Rosales</taxon>
        <taxon>Cannabaceae</taxon>
        <taxon>Trema</taxon>
    </lineage>
</organism>
<dbReference type="InParanoid" id="A0A2P5FYS1"/>
<sequence>MEEIFGKWNSLSITKDEETEVALDAELVKKCGEGLNHVLIGKLLARKPYNKKAFKDVISNIWRVDRRPEIKEVAKDTFCSPLLMNLIRKGSYNESPSISINPCWS</sequence>
<evidence type="ECO:0000313" key="2">
    <source>
        <dbReference type="Proteomes" id="UP000237000"/>
    </source>
</evidence>
<dbReference type="EMBL" id="JXTC01000003">
    <property type="protein sequence ID" value="POO02935.1"/>
    <property type="molecule type" value="Genomic_DNA"/>
</dbReference>
<name>A0A2P5FYS1_TREOI</name>
<dbReference type="AlphaFoldDB" id="A0A2P5FYS1"/>
<gene>
    <name evidence="1" type="ORF">TorRG33x02_009960</name>
</gene>
<reference evidence="2" key="1">
    <citation type="submission" date="2016-06" db="EMBL/GenBank/DDBJ databases">
        <title>Parallel loss of symbiosis genes in relatives of nitrogen-fixing non-legume Parasponia.</title>
        <authorList>
            <person name="Van Velzen R."/>
            <person name="Holmer R."/>
            <person name="Bu F."/>
            <person name="Rutten L."/>
            <person name="Van Zeijl A."/>
            <person name="Liu W."/>
            <person name="Santuari L."/>
            <person name="Cao Q."/>
            <person name="Sharma T."/>
            <person name="Shen D."/>
            <person name="Roswanjaya Y."/>
            <person name="Wardhani T."/>
            <person name="Kalhor M.S."/>
            <person name="Jansen J."/>
            <person name="Van den Hoogen J."/>
            <person name="Gungor B."/>
            <person name="Hartog M."/>
            <person name="Hontelez J."/>
            <person name="Verver J."/>
            <person name="Yang W.-C."/>
            <person name="Schijlen E."/>
            <person name="Repin R."/>
            <person name="Schilthuizen M."/>
            <person name="Schranz E."/>
            <person name="Heidstra R."/>
            <person name="Miyata K."/>
            <person name="Fedorova E."/>
            <person name="Kohlen W."/>
            <person name="Bisseling T."/>
            <person name="Smit S."/>
            <person name="Geurts R."/>
        </authorList>
    </citation>
    <scope>NUCLEOTIDE SEQUENCE [LARGE SCALE GENOMIC DNA]</scope>
    <source>
        <strain evidence="2">cv. RG33-2</strain>
    </source>
</reference>
<accession>A0A2P5FYS1</accession>
<proteinExistence type="predicted"/>
<dbReference type="OrthoDB" id="1750606at2759"/>
<dbReference type="Proteomes" id="UP000237000">
    <property type="component" value="Unassembled WGS sequence"/>
</dbReference>
<keyword evidence="2" id="KW-1185">Reference proteome</keyword>
<evidence type="ECO:0000313" key="1">
    <source>
        <dbReference type="EMBL" id="POO02935.1"/>
    </source>
</evidence>